<evidence type="ECO:0000256" key="7">
    <source>
        <dbReference type="ARBA" id="ARBA00022771"/>
    </source>
</evidence>
<dbReference type="PANTHER" id="PTHR30313">
    <property type="entry name" value="DNA PRIMASE"/>
    <property type="match status" value="1"/>
</dbReference>
<dbReference type="InterPro" id="IPR034154">
    <property type="entry name" value="TOPRIM_DnaG/twinkle"/>
</dbReference>
<dbReference type="CDD" id="cd01029">
    <property type="entry name" value="TOPRIM_primases"/>
    <property type="match status" value="1"/>
</dbReference>
<keyword evidence="3 11" id="KW-0808">Transferase</keyword>
<reference evidence="11" key="1">
    <citation type="submission" date="2015-05" db="EMBL/GenBank/DDBJ databases">
        <title>The complete genome of Altererythrobacter atlanticus strain 26DY36.</title>
        <authorList>
            <person name="Wu Y.-H."/>
            <person name="Cheng H."/>
            <person name="Wu X.-W."/>
        </authorList>
    </citation>
    <scope>NUCLEOTIDE SEQUENCE [LARGE SCALE GENOMIC DNA]</scope>
    <source>
        <strain evidence="11">26DY36</strain>
    </source>
</reference>
<evidence type="ECO:0000256" key="4">
    <source>
        <dbReference type="ARBA" id="ARBA00022695"/>
    </source>
</evidence>
<keyword evidence="5" id="KW-0235">DNA replication</keyword>
<dbReference type="KEGG" id="aay:WYH_00586"/>
<dbReference type="GO" id="GO:0003899">
    <property type="term" value="F:DNA-directed RNA polymerase activity"/>
    <property type="evidence" value="ECO:0007669"/>
    <property type="project" value="InterPro"/>
</dbReference>
<evidence type="ECO:0000313" key="12">
    <source>
        <dbReference type="Proteomes" id="UP000034392"/>
    </source>
</evidence>
<gene>
    <name evidence="11" type="primary">dnaG_2</name>
    <name evidence="11" type="ORF">WYH_00586</name>
</gene>
<evidence type="ECO:0000256" key="3">
    <source>
        <dbReference type="ARBA" id="ARBA00022679"/>
    </source>
</evidence>
<dbReference type="Gene3D" id="3.90.580.10">
    <property type="entry name" value="Zinc finger, CHC2-type domain"/>
    <property type="match status" value="1"/>
</dbReference>
<evidence type="ECO:0000256" key="2">
    <source>
        <dbReference type="ARBA" id="ARBA00022515"/>
    </source>
</evidence>
<dbReference type="GO" id="GO:0005737">
    <property type="term" value="C:cytoplasm"/>
    <property type="evidence" value="ECO:0007669"/>
    <property type="project" value="TreeGrafter"/>
</dbReference>
<accession>A0A0F7KM58</accession>
<dbReference type="GO" id="GO:1990077">
    <property type="term" value="C:primosome complex"/>
    <property type="evidence" value="ECO:0007669"/>
    <property type="project" value="UniProtKB-KW"/>
</dbReference>
<dbReference type="InterPro" id="IPR050219">
    <property type="entry name" value="DnaG_primase"/>
</dbReference>
<dbReference type="PANTHER" id="PTHR30313:SF2">
    <property type="entry name" value="DNA PRIMASE"/>
    <property type="match status" value="1"/>
</dbReference>
<dbReference type="Proteomes" id="UP000034392">
    <property type="component" value="Chromosome"/>
</dbReference>
<proteinExistence type="predicted"/>
<dbReference type="GO" id="GO:0008270">
    <property type="term" value="F:zinc ion binding"/>
    <property type="evidence" value="ECO:0007669"/>
    <property type="project" value="UniProtKB-KW"/>
</dbReference>
<dbReference type="InterPro" id="IPR055570">
    <property type="entry name" value="DUF7146"/>
</dbReference>
<keyword evidence="12" id="KW-1185">Reference proteome</keyword>
<dbReference type="Pfam" id="PF23639">
    <property type="entry name" value="DUF7146"/>
    <property type="match status" value="1"/>
</dbReference>
<keyword evidence="1" id="KW-0240">DNA-directed RNA polymerase</keyword>
<keyword evidence="9" id="KW-0804">Transcription</keyword>
<dbReference type="GO" id="GO:0003677">
    <property type="term" value="F:DNA binding"/>
    <property type="evidence" value="ECO:0007669"/>
    <property type="project" value="InterPro"/>
</dbReference>
<dbReference type="SUPFAM" id="SSF57783">
    <property type="entry name" value="Zinc beta-ribbon"/>
    <property type="match status" value="1"/>
</dbReference>
<organism evidence="11 12">
    <name type="scientific">Croceibacterium atlanticum</name>
    <dbReference type="NCBI Taxonomy" id="1267766"/>
    <lineage>
        <taxon>Bacteria</taxon>
        <taxon>Pseudomonadati</taxon>
        <taxon>Pseudomonadota</taxon>
        <taxon>Alphaproteobacteria</taxon>
        <taxon>Sphingomonadales</taxon>
        <taxon>Erythrobacteraceae</taxon>
        <taxon>Croceibacterium</taxon>
    </lineage>
</organism>
<evidence type="ECO:0000313" key="11">
    <source>
        <dbReference type="EMBL" id="AKH41643.1"/>
    </source>
</evidence>
<evidence type="ECO:0000256" key="9">
    <source>
        <dbReference type="ARBA" id="ARBA00023163"/>
    </source>
</evidence>
<evidence type="ECO:0000259" key="10">
    <source>
        <dbReference type="SMART" id="SM00400"/>
    </source>
</evidence>
<dbReference type="Gene3D" id="3.40.1360.10">
    <property type="match status" value="1"/>
</dbReference>
<dbReference type="GO" id="GO:0006269">
    <property type="term" value="P:DNA replication, synthesis of primer"/>
    <property type="evidence" value="ECO:0007669"/>
    <property type="project" value="UniProtKB-KW"/>
</dbReference>
<evidence type="ECO:0000256" key="8">
    <source>
        <dbReference type="ARBA" id="ARBA00022833"/>
    </source>
</evidence>
<dbReference type="Pfam" id="PF13362">
    <property type="entry name" value="Toprim_3"/>
    <property type="match status" value="1"/>
</dbReference>
<keyword evidence="8" id="KW-0862">Zinc</keyword>
<sequence length="313" mass="33997">MALIHRRGQARRLIDIEAIRKSNPLPEVAAAVVSLRQVGKEWLGCCPFHADRSPSFTIYDDGRRFQCFGCGAHGDVLDFVQRLNQVSLPEAAKMLRAGGELAPKTAIAKPTAEKLDRSANARAIWERTVAATGTLVEDYLRHRGLYLPIPPDIRFACLPCEALGSLPCLVAAIRDFSGEISGIQRIWLANDGRGKADVSKPKRSLGRVKGGAIRLGGLDRSGTIIVCEGPEDGLSLLQMFDTPVWVAAGATFLSAMQFPRDIRSIVIAADNDATGKEETQKAARAFASRGLNVSIIMPQEGFKDFNDELRGLC</sequence>
<protein>
    <submittedName>
        <fullName evidence="11">DNA primase</fullName>
        <ecNumber evidence="11">2.7.7.-</ecNumber>
    </submittedName>
</protein>
<keyword evidence="2" id="KW-0639">Primosome</keyword>
<dbReference type="InterPro" id="IPR002694">
    <property type="entry name" value="Znf_CHC2"/>
</dbReference>
<keyword evidence="6" id="KW-0479">Metal-binding</keyword>
<dbReference type="AlphaFoldDB" id="A0A0F7KM58"/>
<dbReference type="SUPFAM" id="SSF56731">
    <property type="entry name" value="DNA primase core"/>
    <property type="match status" value="1"/>
</dbReference>
<dbReference type="EMBL" id="CP011452">
    <property type="protein sequence ID" value="AKH41643.1"/>
    <property type="molecule type" value="Genomic_DNA"/>
</dbReference>
<dbReference type="Pfam" id="PF01807">
    <property type="entry name" value="Zn_ribbon_DnaG"/>
    <property type="match status" value="1"/>
</dbReference>
<dbReference type="STRING" id="1267766.WYH_00586"/>
<evidence type="ECO:0000256" key="1">
    <source>
        <dbReference type="ARBA" id="ARBA00022478"/>
    </source>
</evidence>
<feature type="domain" description="Zinc finger CHC2-type" evidence="10">
    <location>
        <begin position="42"/>
        <end position="96"/>
    </location>
</feature>
<dbReference type="SMART" id="SM00400">
    <property type="entry name" value="ZnF_CHCC"/>
    <property type="match status" value="1"/>
</dbReference>
<dbReference type="EC" id="2.7.7.-" evidence="11"/>
<name>A0A0F7KM58_9SPHN</name>
<dbReference type="OrthoDB" id="7465087at2"/>
<keyword evidence="7" id="KW-0863">Zinc-finger</keyword>
<evidence type="ECO:0000256" key="6">
    <source>
        <dbReference type="ARBA" id="ARBA00022723"/>
    </source>
</evidence>
<dbReference type="InterPro" id="IPR006171">
    <property type="entry name" value="TOPRIM_dom"/>
</dbReference>
<evidence type="ECO:0000256" key="5">
    <source>
        <dbReference type="ARBA" id="ARBA00022705"/>
    </source>
</evidence>
<keyword evidence="4 11" id="KW-0548">Nucleotidyltransferase</keyword>
<dbReference type="GO" id="GO:0000428">
    <property type="term" value="C:DNA-directed RNA polymerase complex"/>
    <property type="evidence" value="ECO:0007669"/>
    <property type="project" value="UniProtKB-KW"/>
</dbReference>
<dbReference type="InterPro" id="IPR036977">
    <property type="entry name" value="DNA_primase_Znf_CHC2"/>
</dbReference>
<dbReference type="PATRIC" id="fig|1267766.3.peg.592"/>